<accession>A0A6J4TLS5</accession>
<feature type="region of interest" description="Disordered" evidence="1">
    <location>
        <begin position="1"/>
        <end position="44"/>
    </location>
</feature>
<feature type="compositionally biased region" description="Basic and acidic residues" evidence="1">
    <location>
        <begin position="102"/>
        <end position="132"/>
    </location>
</feature>
<evidence type="ECO:0000256" key="1">
    <source>
        <dbReference type="SAM" id="MobiDB-lite"/>
    </source>
</evidence>
<protein>
    <submittedName>
        <fullName evidence="2">Uncharacterized protein</fullName>
    </submittedName>
</protein>
<proteinExistence type="predicted"/>
<organism evidence="2">
    <name type="scientific">uncultured Solirubrobacteraceae bacterium</name>
    <dbReference type="NCBI Taxonomy" id="1162706"/>
    <lineage>
        <taxon>Bacteria</taxon>
        <taxon>Bacillati</taxon>
        <taxon>Actinomycetota</taxon>
        <taxon>Thermoleophilia</taxon>
        <taxon>Solirubrobacterales</taxon>
        <taxon>Solirubrobacteraceae</taxon>
        <taxon>environmental samples</taxon>
    </lineage>
</organism>
<reference evidence="2" key="1">
    <citation type="submission" date="2020-02" db="EMBL/GenBank/DDBJ databases">
        <authorList>
            <person name="Meier V. D."/>
        </authorList>
    </citation>
    <scope>NUCLEOTIDE SEQUENCE</scope>
    <source>
        <strain evidence="2">AVDCRST_MAG85</strain>
    </source>
</reference>
<feature type="region of interest" description="Disordered" evidence="1">
    <location>
        <begin position="76"/>
        <end position="147"/>
    </location>
</feature>
<dbReference type="AlphaFoldDB" id="A0A6J4TLS5"/>
<name>A0A6J4TLS5_9ACTN</name>
<gene>
    <name evidence="2" type="ORF">AVDCRST_MAG85-3344</name>
</gene>
<evidence type="ECO:0000313" key="2">
    <source>
        <dbReference type="EMBL" id="CAA9527252.1"/>
    </source>
</evidence>
<sequence length="147" mass="16011">MHVGANAGTADREPQHAVLVGELPRLAVDDDAARDERGPQRGHRRLDVVAALPALQLEHPAAALALARDDALATLAEGPRRRPSAGNDDQRESRSRVVCSVERLHVRREQRQDPSLADQERNLVDRGRDRHGPVAVQKARSAKGDGP</sequence>
<dbReference type="EMBL" id="CADCVT010000371">
    <property type="protein sequence ID" value="CAA9527252.1"/>
    <property type="molecule type" value="Genomic_DNA"/>
</dbReference>